<dbReference type="InterPro" id="IPR058504">
    <property type="entry name" value="DUF8191"/>
</dbReference>
<organism evidence="4 5">
    <name type="scientific">Hebeloma cylindrosporum</name>
    <dbReference type="NCBI Taxonomy" id="76867"/>
    <lineage>
        <taxon>Eukaryota</taxon>
        <taxon>Fungi</taxon>
        <taxon>Dikarya</taxon>
        <taxon>Basidiomycota</taxon>
        <taxon>Agaricomycotina</taxon>
        <taxon>Agaricomycetes</taxon>
        <taxon>Agaricomycetidae</taxon>
        <taxon>Agaricales</taxon>
        <taxon>Agaricineae</taxon>
        <taxon>Hymenogastraceae</taxon>
        <taxon>Hebeloma</taxon>
    </lineage>
</organism>
<gene>
    <name evidence="4" type="ORF">M413DRAFT_30705</name>
</gene>
<feature type="compositionally biased region" description="Acidic residues" evidence="2">
    <location>
        <begin position="287"/>
        <end position="307"/>
    </location>
</feature>
<feature type="coiled-coil region" evidence="1">
    <location>
        <begin position="3"/>
        <end position="30"/>
    </location>
</feature>
<feature type="compositionally biased region" description="Acidic residues" evidence="2">
    <location>
        <begin position="337"/>
        <end position="366"/>
    </location>
</feature>
<feature type="compositionally biased region" description="Acidic residues" evidence="2">
    <location>
        <begin position="59"/>
        <end position="82"/>
    </location>
</feature>
<dbReference type="HOGENOM" id="CLU_041691_0_0_1"/>
<feature type="compositionally biased region" description="Acidic residues" evidence="2">
    <location>
        <begin position="382"/>
        <end position="398"/>
    </location>
</feature>
<sequence length="408" mass="46562">MSLSELRTQIRIQKLKLKQKNTEISRLQAALRLFIANNGSQELVDVDKEEDGLAHLGSDDEAMDEEDAEKCDEEEDQEDEDEPLKPLFDESAGLYFCTDCLAEIDEGICIICGDKYEWQEANPLRNTESTENQAIHYDRSLVPRGNTPLLPDNLFDRYPPPADYRSREGEYKELLRRGATRIMCETFHLEFSHPGGIYAWADPQMYEEFSGPAMKEGDFWKIHLGRRVTLDQDDEDGSAFIDGLLEDALFFPFRGPTSGRTFEKWETVEETPGIWVTRLKANRDVTEESMGENDFDSDEEDHSEDMQDALQAEDNALENPPEEDTGPIRADDYAPTDSEDEEYEEDEEDEEDTVDEEDEEEEEEDMGAYITAQDPDGVWSPMDDEDDDDDETSDDSGMEEASSSSDIS</sequence>
<dbReference type="EMBL" id="KN831795">
    <property type="protein sequence ID" value="KIM37788.1"/>
    <property type="molecule type" value="Genomic_DNA"/>
</dbReference>
<dbReference type="Proteomes" id="UP000053424">
    <property type="component" value="Unassembled WGS sequence"/>
</dbReference>
<feature type="region of interest" description="Disordered" evidence="2">
    <location>
        <begin position="55"/>
        <end position="84"/>
    </location>
</feature>
<keyword evidence="1" id="KW-0175">Coiled coil</keyword>
<keyword evidence="5" id="KW-1185">Reference proteome</keyword>
<dbReference type="OrthoDB" id="3063271at2759"/>
<protein>
    <recommendedName>
        <fullName evidence="3">DUF8191 domain-containing protein</fullName>
    </recommendedName>
</protein>
<feature type="region of interest" description="Disordered" evidence="2">
    <location>
        <begin position="285"/>
        <end position="408"/>
    </location>
</feature>
<evidence type="ECO:0000256" key="2">
    <source>
        <dbReference type="SAM" id="MobiDB-lite"/>
    </source>
</evidence>
<evidence type="ECO:0000313" key="4">
    <source>
        <dbReference type="EMBL" id="KIM37788.1"/>
    </source>
</evidence>
<accession>A0A0C2XIZ4</accession>
<name>A0A0C2XIZ4_HEBCY</name>
<reference evidence="5" key="2">
    <citation type="submission" date="2015-01" db="EMBL/GenBank/DDBJ databases">
        <title>Evolutionary Origins and Diversification of the Mycorrhizal Mutualists.</title>
        <authorList>
            <consortium name="DOE Joint Genome Institute"/>
            <consortium name="Mycorrhizal Genomics Consortium"/>
            <person name="Kohler A."/>
            <person name="Kuo A."/>
            <person name="Nagy L.G."/>
            <person name="Floudas D."/>
            <person name="Copeland A."/>
            <person name="Barry K.W."/>
            <person name="Cichocki N."/>
            <person name="Veneault-Fourrey C."/>
            <person name="LaButti K."/>
            <person name="Lindquist E.A."/>
            <person name="Lipzen A."/>
            <person name="Lundell T."/>
            <person name="Morin E."/>
            <person name="Murat C."/>
            <person name="Riley R."/>
            <person name="Ohm R."/>
            <person name="Sun H."/>
            <person name="Tunlid A."/>
            <person name="Henrissat B."/>
            <person name="Grigoriev I.V."/>
            <person name="Hibbett D.S."/>
            <person name="Martin F."/>
        </authorList>
    </citation>
    <scope>NUCLEOTIDE SEQUENCE [LARGE SCALE GENOMIC DNA]</scope>
    <source>
        <strain evidence="5">h7</strain>
    </source>
</reference>
<dbReference type="Pfam" id="PF26609">
    <property type="entry name" value="DUF8191"/>
    <property type="match status" value="1"/>
</dbReference>
<evidence type="ECO:0000313" key="5">
    <source>
        <dbReference type="Proteomes" id="UP000053424"/>
    </source>
</evidence>
<evidence type="ECO:0000259" key="3">
    <source>
        <dbReference type="Pfam" id="PF26609"/>
    </source>
</evidence>
<feature type="domain" description="DUF8191" evidence="3">
    <location>
        <begin position="174"/>
        <end position="248"/>
    </location>
</feature>
<evidence type="ECO:0000256" key="1">
    <source>
        <dbReference type="SAM" id="Coils"/>
    </source>
</evidence>
<reference evidence="4 5" key="1">
    <citation type="submission" date="2014-04" db="EMBL/GenBank/DDBJ databases">
        <authorList>
            <consortium name="DOE Joint Genome Institute"/>
            <person name="Kuo A."/>
            <person name="Gay G."/>
            <person name="Dore J."/>
            <person name="Kohler A."/>
            <person name="Nagy L.G."/>
            <person name="Floudas D."/>
            <person name="Copeland A."/>
            <person name="Barry K.W."/>
            <person name="Cichocki N."/>
            <person name="Veneault-Fourrey C."/>
            <person name="LaButti K."/>
            <person name="Lindquist E.A."/>
            <person name="Lipzen A."/>
            <person name="Lundell T."/>
            <person name="Morin E."/>
            <person name="Murat C."/>
            <person name="Sun H."/>
            <person name="Tunlid A."/>
            <person name="Henrissat B."/>
            <person name="Grigoriev I.V."/>
            <person name="Hibbett D.S."/>
            <person name="Martin F."/>
            <person name="Nordberg H.P."/>
            <person name="Cantor M.N."/>
            <person name="Hua S.X."/>
        </authorList>
    </citation>
    <scope>NUCLEOTIDE SEQUENCE [LARGE SCALE GENOMIC DNA]</scope>
    <source>
        <strain evidence="5">h7</strain>
    </source>
</reference>
<dbReference type="AlphaFoldDB" id="A0A0C2XIZ4"/>
<proteinExistence type="predicted"/>